<evidence type="ECO:0000313" key="2">
    <source>
        <dbReference type="Proteomes" id="UP000048984"/>
    </source>
</evidence>
<dbReference type="EMBL" id="LJYW01000001">
    <property type="protein sequence ID" value="KPL52268.1"/>
    <property type="molecule type" value="Genomic_DNA"/>
</dbReference>
<accession>A0A0P6VJS5</accession>
<evidence type="ECO:0000313" key="1">
    <source>
        <dbReference type="EMBL" id="KPL52268.1"/>
    </source>
</evidence>
<dbReference type="Pfam" id="PF05930">
    <property type="entry name" value="Phage_AlpA"/>
    <property type="match status" value="1"/>
</dbReference>
<dbReference type="Proteomes" id="UP000048984">
    <property type="component" value="Unassembled WGS sequence"/>
</dbReference>
<dbReference type="RefSeq" id="WP_054358431.1">
    <property type="nucleotide sequence ID" value="NZ_LJYW01000001.1"/>
</dbReference>
<evidence type="ECO:0008006" key="3">
    <source>
        <dbReference type="Google" id="ProtNLM"/>
    </source>
</evidence>
<protein>
    <recommendedName>
        <fullName evidence="3">AlpA family transcriptional regulator</fullName>
    </recommendedName>
</protein>
<reference evidence="1 2" key="1">
    <citation type="submission" date="2015-09" db="EMBL/GenBank/DDBJ databases">
        <authorList>
            <person name="Jackson K.R."/>
            <person name="Lunt B.L."/>
            <person name="Fisher J.N.B."/>
            <person name="Gardner A.V."/>
            <person name="Bailey M.E."/>
            <person name="Deus L.M."/>
            <person name="Earl A.S."/>
            <person name="Gibby P.D."/>
            <person name="Hartmann K.A."/>
            <person name="Liu J.E."/>
            <person name="Manci A.M."/>
            <person name="Nielsen D.A."/>
            <person name="Solomon M.B."/>
            <person name="Breakwell D.P."/>
            <person name="Burnett S.H."/>
            <person name="Grose J.H."/>
        </authorList>
    </citation>
    <scope>NUCLEOTIDE SEQUENCE [LARGE SCALE GENOMIC DNA]</scope>
    <source>
        <strain evidence="1 2">16</strain>
    </source>
</reference>
<reference evidence="1 2" key="2">
    <citation type="submission" date="2015-10" db="EMBL/GenBank/DDBJ databases">
        <title>Draft Genome Sequence of Prosthecomicrobium hirschii ATCC 27832.</title>
        <authorList>
            <person name="Daniel J."/>
            <person name="Givan S.A."/>
            <person name="Brun Y.V."/>
            <person name="Brown P.J."/>
        </authorList>
    </citation>
    <scope>NUCLEOTIDE SEQUENCE [LARGE SCALE GENOMIC DNA]</scope>
    <source>
        <strain evidence="1 2">16</strain>
    </source>
</reference>
<proteinExistence type="predicted"/>
<dbReference type="STRING" id="665126.ABB55_08510"/>
<dbReference type="InterPro" id="IPR052931">
    <property type="entry name" value="Prophage_regulatory_activator"/>
</dbReference>
<name>A0A0P6VJS5_9HYPH</name>
<dbReference type="PANTHER" id="PTHR36154:SF1">
    <property type="entry name" value="DNA-BINDING TRANSCRIPTIONAL ACTIVATOR ALPA"/>
    <property type="match status" value="1"/>
</dbReference>
<sequence length="60" mass="7057">MDRLLKLHEVEEITALSRSTIYEWMRKGKFPQPLVLSTRSVRWRASAVAEWMDRLPGRSA</sequence>
<comment type="caution">
    <text evidence="1">The sequence shown here is derived from an EMBL/GenBank/DDBJ whole genome shotgun (WGS) entry which is preliminary data.</text>
</comment>
<dbReference type="AlphaFoldDB" id="A0A0P6VJS5"/>
<dbReference type="SUPFAM" id="SSF46955">
    <property type="entry name" value="Putative DNA-binding domain"/>
    <property type="match status" value="1"/>
</dbReference>
<dbReference type="InterPro" id="IPR009061">
    <property type="entry name" value="DNA-bd_dom_put_sf"/>
</dbReference>
<dbReference type="InterPro" id="IPR010260">
    <property type="entry name" value="AlpA"/>
</dbReference>
<gene>
    <name evidence="1" type="ORF">ABB55_08510</name>
</gene>
<dbReference type="PANTHER" id="PTHR36154">
    <property type="entry name" value="DNA-BINDING TRANSCRIPTIONAL ACTIVATOR ALPA"/>
    <property type="match status" value="1"/>
</dbReference>
<organism evidence="1 2">
    <name type="scientific">Prosthecodimorpha hirschii</name>
    <dbReference type="NCBI Taxonomy" id="665126"/>
    <lineage>
        <taxon>Bacteria</taxon>
        <taxon>Pseudomonadati</taxon>
        <taxon>Pseudomonadota</taxon>
        <taxon>Alphaproteobacteria</taxon>
        <taxon>Hyphomicrobiales</taxon>
        <taxon>Ancalomicrobiaceae</taxon>
        <taxon>Prosthecodimorpha</taxon>
    </lineage>
</organism>
<dbReference type="Gene3D" id="1.10.238.160">
    <property type="match status" value="1"/>
</dbReference>
<keyword evidence="2" id="KW-1185">Reference proteome</keyword>